<evidence type="ECO:0000313" key="6">
    <source>
        <dbReference type="EMBL" id="KPJ52279.1"/>
    </source>
</evidence>
<protein>
    <recommendedName>
        <fullName evidence="8">DNA methylase</fullName>
    </recommendedName>
</protein>
<dbReference type="STRING" id="1703770.AMJ39_08240"/>
<evidence type="ECO:0000313" key="7">
    <source>
        <dbReference type="Proteomes" id="UP000052008"/>
    </source>
</evidence>
<dbReference type="GO" id="GO:0032259">
    <property type="term" value="P:methylation"/>
    <property type="evidence" value="ECO:0007669"/>
    <property type="project" value="UniProtKB-KW"/>
</dbReference>
<dbReference type="GO" id="GO:0008170">
    <property type="term" value="F:N-methyltransferase activity"/>
    <property type="evidence" value="ECO:0007669"/>
    <property type="project" value="InterPro"/>
</dbReference>
<dbReference type="AlphaFoldDB" id="A0A0S7WQ07"/>
<dbReference type="InterPro" id="IPR011856">
    <property type="entry name" value="tRNA_endonuc-like_dom_sf"/>
</dbReference>
<dbReference type="EMBL" id="LIZS01000067">
    <property type="protein sequence ID" value="KPJ52279.1"/>
    <property type="molecule type" value="Genomic_DNA"/>
</dbReference>
<keyword evidence="2" id="KW-0489">Methyltransferase</keyword>
<dbReference type="GO" id="GO:0004519">
    <property type="term" value="F:endonuclease activity"/>
    <property type="evidence" value="ECO:0007669"/>
    <property type="project" value="InterPro"/>
</dbReference>
<dbReference type="Pfam" id="PF01555">
    <property type="entry name" value="N6_N4_Mtase"/>
    <property type="match status" value="1"/>
</dbReference>
<dbReference type="InterPro" id="IPR029063">
    <property type="entry name" value="SAM-dependent_MTases_sf"/>
</dbReference>
<dbReference type="InterPro" id="IPR002941">
    <property type="entry name" value="DNA_methylase_N4/N6"/>
</dbReference>
<dbReference type="InterPro" id="IPR002052">
    <property type="entry name" value="DNA_methylase_N6_adenine_CS"/>
</dbReference>
<comment type="caution">
    <text evidence="6">The sequence shown here is derived from an EMBL/GenBank/DDBJ whole genome shotgun (WGS) entry which is preliminary data.</text>
</comment>
<dbReference type="SUPFAM" id="SSF53335">
    <property type="entry name" value="S-adenosyl-L-methionine-dependent methyltransferases"/>
    <property type="match status" value="1"/>
</dbReference>
<feature type="domain" description="DNA methylase N-4/N-6" evidence="4">
    <location>
        <begin position="24"/>
        <end position="384"/>
    </location>
</feature>
<dbReference type="Pfam" id="PF04471">
    <property type="entry name" value="Mrr_cat"/>
    <property type="match status" value="1"/>
</dbReference>
<accession>A0A0S7WQ07</accession>
<keyword evidence="3" id="KW-0808">Transferase</keyword>
<dbReference type="Gene3D" id="3.40.1350.10">
    <property type="match status" value="1"/>
</dbReference>
<dbReference type="GO" id="GO:0005737">
    <property type="term" value="C:cytoplasm"/>
    <property type="evidence" value="ECO:0007669"/>
    <property type="project" value="TreeGrafter"/>
</dbReference>
<feature type="domain" description="Restriction endonuclease type IV Mrr" evidence="5">
    <location>
        <begin position="432"/>
        <end position="512"/>
    </location>
</feature>
<proteinExistence type="inferred from homology"/>
<evidence type="ECO:0000256" key="3">
    <source>
        <dbReference type="ARBA" id="ARBA00022679"/>
    </source>
</evidence>
<dbReference type="GO" id="GO:0009307">
    <property type="term" value="P:DNA restriction-modification system"/>
    <property type="evidence" value="ECO:0007669"/>
    <property type="project" value="InterPro"/>
</dbReference>
<evidence type="ECO:0000259" key="4">
    <source>
        <dbReference type="Pfam" id="PF01555"/>
    </source>
</evidence>
<dbReference type="InterPro" id="IPR007560">
    <property type="entry name" value="Restrct_endonuc_IV_Mrr"/>
</dbReference>
<evidence type="ECO:0008006" key="8">
    <source>
        <dbReference type="Google" id="ProtNLM"/>
    </source>
</evidence>
<sequence>MPNNILYYGDNLEVLRLHVADESVDLVYLDPPFQSARSYNVLFDEQNGSRSAAQIQAFEDTWRWDQAAAAAYQETVEAGGEVSRALQAMRQFLGETDMLAYLSMMAPRLVELRRVLKPTGSIYLHCDPTASHYLKVIMDAVFGPQNFRSEIMWKRSSAHSDTKQGRKIHGHIHDTLLFYTKGEDWTWNPVYQPYDPEYVETFYRHVEERTGRRFRLSDLTAAKPGGDTEYEWRVKRRQKEDTPWEADLTDEWKKPKDGWEYKGVKPYKGRYWAYSRENMRKYERDGRIYYVSTGMPNYKRYLDEMPGVALQDIWTDIPPVGPGSAERLGYQTQKPEALLARIIESGSNEGDTVLDPFCGCGTTIAVAQKLNRRWIGIDITYLAIHLIKNRLSDSFGEEAKFEVVGEPVALPDAERLAKDDPFQFQLWALGLVDARTAEVKKGADRGIDGHLYFHDKPGGKTKQIIISVKSGERISVRDVRELRGVIDRENAEIGVLITFGESTRNMRREAATAGFYESPWGKHPRIQILTVKELLEGKRIDCPQTSGANITFKKARRVRRDDAVQAELELEED</sequence>
<dbReference type="PROSITE" id="PS00092">
    <property type="entry name" value="N6_MTASE"/>
    <property type="match status" value="1"/>
</dbReference>
<gene>
    <name evidence="6" type="ORF">AMJ39_08240</name>
</gene>
<dbReference type="GO" id="GO:0003677">
    <property type="term" value="F:DNA binding"/>
    <property type="evidence" value="ECO:0007669"/>
    <property type="project" value="InterPro"/>
</dbReference>
<evidence type="ECO:0000259" key="5">
    <source>
        <dbReference type="Pfam" id="PF04471"/>
    </source>
</evidence>
<dbReference type="PANTHER" id="PTHR13370">
    <property type="entry name" value="RNA METHYLASE-RELATED"/>
    <property type="match status" value="1"/>
</dbReference>
<evidence type="ECO:0000256" key="2">
    <source>
        <dbReference type="ARBA" id="ARBA00022603"/>
    </source>
</evidence>
<comment type="similarity">
    <text evidence="1">Belongs to the N(4)/N(6)-methyltransferase family.</text>
</comment>
<dbReference type="PANTHER" id="PTHR13370:SF3">
    <property type="entry name" value="TRNA (GUANINE(10)-N2)-METHYLTRANSFERASE HOMOLOG"/>
    <property type="match status" value="1"/>
</dbReference>
<dbReference type="Gene3D" id="3.40.50.150">
    <property type="entry name" value="Vaccinia Virus protein VP39"/>
    <property type="match status" value="1"/>
</dbReference>
<dbReference type="PRINTS" id="PR00508">
    <property type="entry name" value="S21N4MTFRASE"/>
</dbReference>
<dbReference type="PATRIC" id="fig|1703770.3.peg.498"/>
<dbReference type="Proteomes" id="UP000052008">
    <property type="component" value="Unassembled WGS sequence"/>
</dbReference>
<dbReference type="InterPro" id="IPR001091">
    <property type="entry name" value="RM_Methyltransferase"/>
</dbReference>
<name>A0A0S7WQ07_UNCT6</name>
<organism evidence="6 7">
    <name type="scientific">candidate division TA06 bacterium DG_24</name>
    <dbReference type="NCBI Taxonomy" id="1703770"/>
    <lineage>
        <taxon>Bacteria</taxon>
        <taxon>Bacteria division TA06</taxon>
    </lineage>
</organism>
<reference evidence="6 7" key="1">
    <citation type="journal article" date="2015" name="Microbiome">
        <title>Genomic resolution of linkages in carbon, nitrogen, and sulfur cycling among widespread estuary sediment bacteria.</title>
        <authorList>
            <person name="Baker B.J."/>
            <person name="Lazar C.S."/>
            <person name="Teske A.P."/>
            <person name="Dick G.J."/>
        </authorList>
    </citation>
    <scope>NUCLEOTIDE SEQUENCE [LARGE SCALE GENOMIC DNA]</scope>
    <source>
        <strain evidence="6">DG_24</strain>
    </source>
</reference>
<evidence type="ECO:0000256" key="1">
    <source>
        <dbReference type="ARBA" id="ARBA00006594"/>
    </source>
</evidence>